<evidence type="ECO:0000256" key="2">
    <source>
        <dbReference type="RuleBase" id="RU003750"/>
    </source>
</evidence>
<dbReference type="GO" id="GO:0008654">
    <property type="term" value="P:phospholipid biosynthetic process"/>
    <property type="evidence" value="ECO:0007669"/>
    <property type="project" value="InterPro"/>
</dbReference>
<comment type="similarity">
    <text evidence="2">Belongs to the CDP-alcohol phosphatidyltransferase class-I family.</text>
</comment>
<dbReference type="Gene3D" id="1.20.120.1760">
    <property type="match status" value="1"/>
</dbReference>
<feature type="transmembrane region" description="Helical" evidence="3">
    <location>
        <begin position="176"/>
        <end position="195"/>
    </location>
</feature>
<keyword evidence="3" id="KW-1133">Transmembrane helix</keyword>
<dbReference type="OrthoDB" id="9790577at2"/>
<keyword evidence="5" id="KW-1185">Reference proteome</keyword>
<reference evidence="4 5" key="1">
    <citation type="journal article" date="2017" name="Environ. Microbiol.">
        <title>Genomic and physiological analyses of 'Reinekea forsetii' reveal a versatile opportunistic lifestyle during spring algae blooms.</title>
        <authorList>
            <person name="Avci B."/>
            <person name="Hahnke R.L."/>
            <person name="Chafee M."/>
            <person name="Fischer T."/>
            <person name="Gruber-Vodicka H."/>
            <person name="Tegetmeyer H.E."/>
            <person name="Harder J."/>
            <person name="Fuchs B.M."/>
            <person name="Amann R.I."/>
            <person name="Teeling H."/>
        </authorList>
    </citation>
    <scope>NUCLEOTIDE SEQUENCE [LARGE SCALE GENOMIC DNA]</scope>
    <source>
        <strain evidence="4 5">Hel1_31_D35</strain>
    </source>
</reference>
<sequence>MLDRLTLRLVRPPLLRMARYTVRVGVTADHVTLLGFAIGMLALPALATGHFTAALLAIGLNRILDGLDGAVARLTQATERGAYLDVVLDFIFYSAVIFGFALADPGRNALPAAGLIFAFVGTGSSFLAFAVFAERFALHSMRYPNKGFYYLTGIAEGTETIGFFVLMCLLPNAFPTLAWVFFGLCVLTTLSRVVGGAHTLKTLTKAPH</sequence>
<feature type="transmembrane region" description="Helical" evidence="3">
    <location>
        <begin position="148"/>
        <end position="170"/>
    </location>
</feature>
<gene>
    <name evidence="4" type="ORF">REIFOR_00465</name>
</gene>
<dbReference type="InterPro" id="IPR000462">
    <property type="entry name" value="CDP-OH_P_trans"/>
</dbReference>
<dbReference type="Pfam" id="PF01066">
    <property type="entry name" value="CDP-OH_P_transf"/>
    <property type="match status" value="1"/>
</dbReference>
<accession>A0A2K8KL35</accession>
<dbReference type="InterPro" id="IPR043130">
    <property type="entry name" value="CDP-OH_PTrfase_TM_dom"/>
</dbReference>
<keyword evidence="3" id="KW-0812">Transmembrane</keyword>
<keyword evidence="1 2" id="KW-0808">Transferase</keyword>
<dbReference type="Proteomes" id="UP000229757">
    <property type="component" value="Chromosome"/>
</dbReference>
<dbReference type="PROSITE" id="PS00379">
    <property type="entry name" value="CDP_ALCOHOL_P_TRANSF"/>
    <property type="match status" value="1"/>
</dbReference>
<organism evidence="4 5">
    <name type="scientific">Reinekea forsetii</name>
    <dbReference type="NCBI Taxonomy" id="1336806"/>
    <lineage>
        <taxon>Bacteria</taxon>
        <taxon>Pseudomonadati</taxon>
        <taxon>Pseudomonadota</taxon>
        <taxon>Gammaproteobacteria</taxon>
        <taxon>Oceanospirillales</taxon>
        <taxon>Saccharospirillaceae</taxon>
        <taxon>Reinekea</taxon>
    </lineage>
</organism>
<feature type="transmembrane region" description="Helical" evidence="3">
    <location>
        <begin position="33"/>
        <end position="60"/>
    </location>
</feature>
<dbReference type="KEGG" id="rfo:REIFOR_00465"/>
<feature type="transmembrane region" description="Helical" evidence="3">
    <location>
        <begin position="81"/>
        <end position="103"/>
    </location>
</feature>
<protein>
    <submittedName>
        <fullName evidence="4">Phosphatidylglycerophosphate synthase</fullName>
    </submittedName>
</protein>
<dbReference type="RefSeq" id="WP_100256029.1">
    <property type="nucleotide sequence ID" value="NZ_CP011797.1"/>
</dbReference>
<evidence type="ECO:0000313" key="5">
    <source>
        <dbReference type="Proteomes" id="UP000229757"/>
    </source>
</evidence>
<dbReference type="InterPro" id="IPR048254">
    <property type="entry name" value="CDP_ALCOHOL_P_TRANSF_CS"/>
</dbReference>
<dbReference type="EMBL" id="CP011797">
    <property type="protein sequence ID" value="ATX75637.1"/>
    <property type="molecule type" value="Genomic_DNA"/>
</dbReference>
<proteinExistence type="inferred from homology"/>
<dbReference type="AlphaFoldDB" id="A0A2K8KL35"/>
<keyword evidence="3" id="KW-0472">Membrane</keyword>
<evidence type="ECO:0000256" key="1">
    <source>
        <dbReference type="ARBA" id="ARBA00022679"/>
    </source>
</evidence>
<feature type="transmembrane region" description="Helical" evidence="3">
    <location>
        <begin position="115"/>
        <end position="136"/>
    </location>
</feature>
<evidence type="ECO:0000256" key="3">
    <source>
        <dbReference type="SAM" id="Phobius"/>
    </source>
</evidence>
<dbReference type="GO" id="GO:0016020">
    <property type="term" value="C:membrane"/>
    <property type="evidence" value="ECO:0007669"/>
    <property type="project" value="InterPro"/>
</dbReference>
<dbReference type="GO" id="GO:0016780">
    <property type="term" value="F:phosphotransferase activity, for other substituted phosphate groups"/>
    <property type="evidence" value="ECO:0007669"/>
    <property type="project" value="InterPro"/>
</dbReference>
<name>A0A2K8KL35_9GAMM</name>
<evidence type="ECO:0000313" key="4">
    <source>
        <dbReference type="EMBL" id="ATX75637.1"/>
    </source>
</evidence>